<comment type="caution">
    <text evidence="1">The sequence shown here is derived from an EMBL/GenBank/DDBJ whole genome shotgun (WGS) entry which is preliminary data.</text>
</comment>
<reference evidence="2" key="1">
    <citation type="journal article" date="2019" name="Curr. Biol.">
        <title>Genome Sequence of Striga asiatica Provides Insight into the Evolution of Plant Parasitism.</title>
        <authorList>
            <person name="Yoshida S."/>
            <person name="Kim S."/>
            <person name="Wafula E.K."/>
            <person name="Tanskanen J."/>
            <person name="Kim Y.M."/>
            <person name="Honaas L."/>
            <person name="Yang Z."/>
            <person name="Spallek T."/>
            <person name="Conn C.E."/>
            <person name="Ichihashi Y."/>
            <person name="Cheong K."/>
            <person name="Cui S."/>
            <person name="Der J.P."/>
            <person name="Gundlach H."/>
            <person name="Jiao Y."/>
            <person name="Hori C."/>
            <person name="Ishida J.K."/>
            <person name="Kasahara H."/>
            <person name="Kiba T."/>
            <person name="Kim M.S."/>
            <person name="Koo N."/>
            <person name="Laohavisit A."/>
            <person name="Lee Y.H."/>
            <person name="Lumba S."/>
            <person name="McCourt P."/>
            <person name="Mortimer J.C."/>
            <person name="Mutuku J.M."/>
            <person name="Nomura T."/>
            <person name="Sasaki-Sekimoto Y."/>
            <person name="Seto Y."/>
            <person name="Wang Y."/>
            <person name="Wakatake T."/>
            <person name="Sakakibara H."/>
            <person name="Demura T."/>
            <person name="Yamaguchi S."/>
            <person name="Yoneyama K."/>
            <person name="Manabe R.I."/>
            <person name="Nelson D.C."/>
            <person name="Schulman A.H."/>
            <person name="Timko M.P."/>
            <person name="dePamphilis C.W."/>
            <person name="Choi D."/>
            <person name="Shirasu K."/>
        </authorList>
    </citation>
    <scope>NUCLEOTIDE SEQUENCE [LARGE SCALE GENOMIC DNA]</scope>
    <source>
        <strain evidence="2">cv. UVA1</strain>
    </source>
</reference>
<evidence type="ECO:0000313" key="2">
    <source>
        <dbReference type="Proteomes" id="UP000325081"/>
    </source>
</evidence>
<dbReference type="Proteomes" id="UP000325081">
    <property type="component" value="Unassembled WGS sequence"/>
</dbReference>
<dbReference type="AlphaFoldDB" id="A0A5A7PFN9"/>
<gene>
    <name evidence="1" type="ORF">STAS_07543</name>
</gene>
<name>A0A5A7PFN9_STRAF</name>
<accession>A0A5A7PFN9</accession>
<keyword evidence="2" id="KW-1185">Reference proteome</keyword>
<sequence>MGSSSKVEGLQIEYSPSVDTHIENTTRGNIHGSSEVEVPDKALMKKPLPIISVPQQAGETRIRSEDMVLVSSFDSHALPISEAPRAKLPRTWKRKADSSGRLQRKQGKEEIPIIISDRKRLADDICFHVLFLESGILIAQFRFGSFDDARGGRSELELEVLEHPEGLKSSLLHFVHKNT</sequence>
<protein>
    <submittedName>
        <fullName evidence="1">Cytosolic phospholipase A2 delta</fullName>
    </submittedName>
</protein>
<proteinExistence type="predicted"/>
<dbReference type="EMBL" id="BKCP01004494">
    <property type="protein sequence ID" value="GER31532.1"/>
    <property type="molecule type" value="Genomic_DNA"/>
</dbReference>
<organism evidence="1 2">
    <name type="scientific">Striga asiatica</name>
    <name type="common">Asiatic witchweed</name>
    <name type="synonym">Buchnera asiatica</name>
    <dbReference type="NCBI Taxonomy" id="4170"/>
    <lineage>
        <taxon>Eukaryota</taxon>
        <taxon>Viridiplantae</taxon>
        <taxon>Streptophyta</taxon>
        <taxon>Embryophyta</taxon>
        <taxon>Tracheophyta</taxon>
        <taxon>Spermatophyta</taxon>
        <taxon>Magnoliopsida</taxon>
        <taxon>eudicotyledons</taxon>
        <taxon>Gunneridae</taxon>
        <taxon>Pentapetalae</taxon>
        <taxon>asterids</taxon>
        <taxon>lamiids</taxon>
        <taxon>Lamiales</taxon>
        <taxon>Orobanchaceae</taxon>
        <taxon>Buchnereae</taxon>
        <taxon>Striga</taxon>
    </lineage>
</organism>
<evidence type="ECO:0000313" key="1">
    <source>
        <dbReference type="EMBL" id="GER31532.1"/>
    </source>
</evidence>